<gene>
    <name evidence="1" type="primary">94</name>
    <name evidence="1" type="ORF">SEA_SONALI_94</name>
</gene>
<organism evidence="1 2">
    <name type="scientific">Arthrobacter phage Sonali</name>
    <dbReference type="NCBI Taxonomy" id="2510495"/>
    <lineage>
        <taxon>Viruses</taxon>
        <taxon>Duplodnaviria</taxon>
        <taxon>Heunggongvirae</taxon>
        <taxon>Uroviricota</taxon>
        <taxon>Caudoviricetes</taxon>
        <taxon>Sonalivirus</taxon>
        <taxon>Sonalivirus sonali</taxon>
    </lineage>
</organism>
<name>A0A411CQX4_9CAUD</name>
<dbReference type="Pfam" id="PF06067">
    <property type="entry name" value="DUF932"/>
    <property type="match status" value="1"/>
</dbReference>
<keyword evidence="2" id="KW-1185">Reference proteome</keyword>
<dbReference type="NCBIfam" id="TIGR03299">
    <property type="entry name" value="LGT_TIGR03299"/>
    <property type="match status" value="1"/>
</dbReference>
<dbReference type="InterPro" id="IPR017686">
    <property type="entry name" value="Phg/plasmid-like_prot"/>
</dbReference>
<dbReference type="GeneID" id="55011185"/>
<proteinExistence type="predicted"/>
<dbReference type="KEGG" id="vg:55011185"/>
<sequence length="331" mass="36551">MADLIETYGDKAAFVSAREHAWHKLGTVTDDAMTAEDAMEKAHLAGWKVRTEPMMVHLPDGRVLQTGNAYGVVRDNPFIDGQVDYLGPVGGSYTPIQNEEHAELLNALVDESGAHFETAGSLREGKEVFVTMKLPQHMMIGDIDPVEVYLAGCNRHDGRGAFKLITTPVRIVCANTQAAAIANAYSSFSVRHTKNYAQAMQVAREALGLTFKYIDGFQEEAEKMIQESITDAEFDKIIDRVFGKVEPEKQATASANKMLQTHADLMGLFHDSDTLQNIKGTRWGAYQAVTEYVDFFAPVRTKGDQQFARATRALGEKGIEVKTKAFQLLSV</sequence>
<protein>
    <recommendedName>
        <fullName evidence="3">DUF945 domain-containing protein</fullName>
    </recommendedName>
</protein>
<dbReference type="InterPro" id="IPR026325">
    <property type="entry name" value="DUF932"/>
</dbReference>
<reference evidence="1 2" key="1">
    <citation type="submission" date="2019-01" db="EMBL/GenBank/DDBJ databases">
        <authorList>
            <person name="Adair T.L."/>
            <person name="Lucas L.G."/>
            <person name="Young A.M."/>
            <person name="Antrich S.C."/>
            <person name="Baird A.G."/>
            <person name="Dunn E.L."/>
            <person name="Fernandes B.I."/>
            <person name="Fraley E.G."/>
            <person name="Ghanem A.X."/>
            <person name="Gilbert M.G."/>
            <person name="Morris T.B."/>
            <person name="Nortch B.D."/>
            <person name="Overcash M.E."/>
            <person name="Pavleszek K.E."/>
            <person name="Pellegrini L.I.O."/>
            <person name="Pham L.T."/>
            <person name="Rule L.S."/>
            <person name="Schultz E.M."/>
            <person name="Smith J."/>
            <person name="Thong B.J."/>
            <person name="Turner H.A."/>
            <person name="Walker G."/>
            <person name="Whitaker Z.J."/>
            <person name="Wilsey R.N."/>
            <person name="Yanney R.L."/>
            <person name="Klyczek K."/>
            <person name="Garlena R.A."/>
            <person name="Russell D.A."/>
            <person name="Pope W.H."/>
            <person name="Jacobs-Sera D."/>
            <person name="Hatfull G.F."/>
        </authorList>
    </citation>
    <scope>NUCLEOTIDE SEQUENCE [LARGE SCALE GENOMIC DNA]</scope>
</reference>
<accession>A0A411CQX4</accession>
<evidence type="ECO:0000313" key="1">
    <source>
        <dbReference type="EMBL" id="QAY16206.1"/>
    </source>
</evidence>
<evidence type="ECO:0000313" key="2">
    <source>
        <dbReference type="Proteomes" id="UP000289206"/>
    </source>
</evidence>
<evidence type="ECO:0008006" key="3">
    <source>
        <dbReference type="Google" id="ProtNLM"/>
    </source>
</evidence>
<dbReference type="RefSeq" id="YP_009819767.1">
    <property type="nucleotide sequence ID" value="NC_048152.1"/>
</dbReference>
<dbReference type="EMBL" id="MK411746">
    <property type="protein sequence ID" value="QAY16206.1"/>
    <property type="molecule type" value="Genomic_DNA"/>
</dbReference>
<dbReference type="Proteomes" id="UP000289206">
    <property type="component" value="Segment"/>
</dbReference>